<dbReference type="Proteomes" id="UP000095285">
    <property type="component" value="Unassembled WGS sequence"/>
</dbReference>
<dbReference type="InterPro" id="IPR003591">
    <property type="entry name" value="Leu-rich_rpt_typical-subtyp"/>
</dbReference>
<dbReference type="GO" id="GO:0005737">
    <property type="term" value="C:cytoplasm"/>
    <property type="evidence" value="ECO:0007669"/>
    <property type="project" value="TreeGrafter"/>
</dbReference>
<dbReference type="CDD" id="cd17213">
    <property type="entry name" value="RA_PHLPP"/>
    <property type="match status" value="1"/>
</dbReference>
<reference evidence="5" key="1">
    <citation type="submission" date="2012-04" db="EMBL/GenBank/DDBJ databases">
        <title>The Genome Sequence of Loa loa.</title>
        <authorList>
            <consortium name="The Broad Institute Genome Sequencing Platform"/>
            <consortium name="Broad Institute Genome Sequencing Center for Infectious Disease"/>
            <person name="Nutman T.B."/>
            <person name="Fink D.L."/>
            <person name="Russ C."/>
            <person name="Young S."/>
            <person name="Zeng Q."/>
            <person name="Gargeya S."/>
            <person name="Alvarado L."/>
            <person name="Berlin A."/>
            <person name="Chapman S.B."/>
            <person name="Chen Z."/>
            <person name="Freedman E."/>
            <person name="Gellesch M."/>
            <person name="Goldberg J."/>
            <person name="Griggs A."/>
            <person name="Gujja S."/>
            <person name="Heilman E.R."/>
            <person name="Heiman D."/>
            <person name="Howarth C."/>
            <person name="Mehta T."/>
            <person name="Neiman D."/>
            <person name="Pearson M."/>
            <person name="Roberts A."/>
            <person name="Saif S."/>
            <person name="Shea T."/>
            <person name="Shenoy N."/>
            <person name="Sisk P."/>
            <person name="Stolte C."/>
            <person name="Sykes S."/>
            <person name="White J."/>
            <person name="Yandava C."/>
            <person name="Haas B."/>
            <person name="Henn M.R."/>
            <person name="Nusbaum C."/>
            <person name="Birren B."/>
        </authorList>
    </citation>
    <scope>NUCLEOTIDE SEQUENCE [LARGE SCALE GENOMIC DNA]</scope>
</reference>
<organism evidence="5 6">
    <name type="scientific">Loa loa</name>
    <name type="common">Eye worm</name>
    <name type="synonym">Filaria loa</name>
    <dbReference type="NCBI Taxonomy" id="7209"/>
    <lineage>
        <taxon>Eukaryota</taxon>
        <taxon>Metazoa</taxon>
        <taxon>Ecdysozoa</taxon>
        <taxon>Nematoda</taxon>
        <taxon>Chromadorea</taxon>
        <taxon>Rhabditida</taxon>
        <taxon>Spirurina</taxon>
        <taxon>Spiruromorpha</taxon>
        <taxon>Filarioidea</taxon>
        <taxon>Onchocercidae</taxon>
        <taxon>Loa</taxon>
    </lineage>
</organism>
<dbReference type="PANTHER" id="PTHR48051">
    <property type="match status" value="1"/>
</dbReference>
<dbReference type="PROSITE" id="PS51450">
    <property type="entry name" value="LRR"/>
    <property type="match status" value="1"/>
</dbReference>
<dbReference type="WBParaSite" id="EN70_6257">
    <property type="protein sequence ID" value="EN70_6257"/>
    <property type="gene ID" value="EN70_6257"/>
</dbReference>
<dbReference type="InterPro" id="IPR032675">
    <property type="entry name" value="LRR_dom_sf"/>
</dbReference>
<dbReference type="STRING" id="7209.A0A1I7VU11"/>
<dbReference type="InterPro" id="IPR055071">
    <property type="entry name" value="RA_PHLPP-like"/>
</dbReference>
<name>A0A1I7VU11_LOALO</name>
<dbReference type="SUPFAM" id="SSF52058">
    <property type="entry name" value="L domain-like"/>
    <property type="match status" value="1"/>
</dbReference>
<dbReference type="Gene3D" id="3.80.10.10">
    <property type="entry name" value="Ribonuclease Inhibitor"/>
    <property type="match status" value="1"/>
</dbReference>
<accession>A0A1I7VU11</accession>
<dbReference type="AlphaFoldDB" id="A0A1I7VU11"/>
<dbReference type="GO" id="GO:0046872">
    <property type="term" value="F:metal ion binding"/>
    <property type="evidence" value="ECO:0007669"/>
    <property type="project" value="UniProtKB-KW"/>
</dbReference>
<dbReference type="PANTHER" id="PTHR48051:SF1">
    <property type="entry name" value="RAS SUPPRESSOR PROTEIN 1"/>
    <property type="match status" value="1"/>
</dbReference>
<evidence type="ECO:0000313" key="5">
    <source>
        <dbReference type="Proteomes" id="UP000095285"/>
    </source>
</evidence>
<dbReference type="CDD" id="cd00821">
    <property type="entry name" value="PH"/>
    <property type="match status" value="1"/>
</dbReference>
<dbReference type="SMART" id="SM00369">
    <property type="entry name" value="LRR_TYP"/>
    <property type="match status" value="2"/>
</dbReference>
<keyword evidence="5" id="KW-1185">Reference proteome</keyword>
<proteinExistence type="predicted"/>
<dbReference type="InterPro" id="IPR001611">
    <property type="entry name" value="Leu-rich_rpt"/>
</dbReference>
<reference evidence="6" key="2">
    <citation type="submission" date="2016-11" db="UniProtKB">
        <authorList>
            <consortium name="WormBaseParasite"/>
        </authorList>
    </citation>
    <scope>IDENTIFICATION</scope>
</reference>
<sequence>MSSKTVPEIPSKNIGIESIYGTINYRKKVVDGKATKFATLTKTRKPAKLERLTSSRKQEWLESGTEHGFIRLYAPTGSRSLIYPVTLQTTVQDICSILGFESLYLQIGGSKIRRANLAVGEYPLQLQNQILLNIGYETQAECMAVGDAAHLTHLFCFLIGRPEKMAGGGTSNEILIAWCHVRKGRLLQKWIKRRCILYNGTIRIEHDDADDEILLLSRYRVDVTEGSRGKYLRLTDSSNIYFLHFEAIGEMNLWLTRLLQTQMAPNCDLSDHRLLLLPDELFSVSVIRQIITLNLRRNSLQFRPNNQIQNPLLGWLDDVGRLQSLRSLNIADNSLHHFPITVTHLNNLTELILSGNRISYIPAQIAELIK</sequence>
<evidence type="ECO:0000259" key="4">
    <source>
        <dbReference type="Pfam" id="PF23010"/>
    </source>
</evidence>
<evidence type="ECO:0000256" key="1">
    <source>
        <dbReference type="ARBA" id="ARBA00022614"/>
    </source>
</evidence>
<evidence type="ECO:0000256" key="2">
    <source>
        <dbReference type="ARBA" id="ARBA00022723"/>
    </source>
</evidence>
<dbReference type="InterPro" id="IPR050216">
    <property type="entry name" value="LRR_domain-containing"/>
</dbReference>
<dbReference type="SUPFAM" id="SSF50729">
    <property type="entry name" value="PH domain-like"/>
    <property type="match status" value="1"/>
</dbReference>
<keyword evidence="1" id="KW-0433">Leucine-rich repeat</keyword>
<evidence type="ECO:0000256" key="3">
    <source>
        <dbReference type="ARBA" id="ARBA00022737"/>
    </source>
</evidence>
<evidence type="ECO:0000313" key="6">
    <source>
        <dbReference type="WBParaSite" id="EN70_6257"/>
    </source>
</evidence>
<feature type="domain" description="PHLPP-like RA" evidence="4">
    <location>
        <begin position="70"/>
        <end position="158"/>
    </location>
</feature>
<keyword evidence="3" id="KW-0677">Repeat</keyword>
<dbReference type="Pfam" id="PF23010">
    <property type="entry name" value="RA_3"/>
    <property type="match status" value="1"/>
</dbReference>
<protein>
    <submittedName>
        <fullName evidence="6">PPM-type phosphatase domain-containing protein</fullName>
    </submittedName>
</protein>
<keyword evidence="2" id="KW-0479">Metal-binding</keyword>